<evidence type="ECO:0000313" key="3">
    <source>
        <dbReference type="Proteomes" id="UP000186292"/>
    </source>
</evidence>
<gene>
    <name evidence="2" type="ORF">SAMN05444817_10685</name>
</gene>
<name>A0A1N7JEK9_9CORY</name>
<protein>
    <submittedName>
        <fullName evidence="2">Uncharacterized protein</fullName>
    </submittedName>
</protein>
<reference evidence="3" key="1">
    <citation type="submission" date="2017-01" db="EMBL/GenBank/DDBJ databases">
        <authorList>
            <person name="Varghese N."/>
            <person name="Submissions S."/>
        </authorList>
    </citation>
    <scope>NUCLEOTIDE SEQUENCE [LARGE SCALE GENOMIC DNA]</scope>
    <source>
        <strain evidence="3">DSM 44531</strain>
    </source>
</reference>
<dbReference type="Proteomes" id="UP000186292">
    <property type="component" value="Unassembled WGS sequence"/>
</dbReference>
<keyword evidence="1" id="KW-0812">Transmembrane</keyword>
<dbReference type="AlphaFoldDB" id="A0A1N7JEK9"/>
<evidence type="ECO:0000256" key="1">
    <source>
        <dbReference type="SAM" id="Phobius"/>
    </source>
</evidence>
<dbReference type="STRING" id="1161099.SAMN05444817_10685"/>
<dbReference type="RefSeq" id="WP_076599325.1">
    <property type="nucleotide sequence ID" value="NZ_CP046976.1"/>
</dbReference>
<feature type="transmembrane region" description="Helical" evidence="1">
    <location>
        <begin position="20"/>
        <end position="43"/>
    </location>
</feature>
<dbReference type="OrthoDB" id="9774675at2"/>
<sequence>MARTRMDGQVLAQSDTDMPLSSALVLFAASVLVVVVIIGVMLIRENRKKNKAGRAFADTHGQRAGALIGETDRIIRGIRSPLLPLNARANWDQVKQEFADDPRSVTAIEKIYATYDNVRYVAGIEGGDVGCRRQAVNELMTEVRTVNAQPVFRDIAALRGKEAAPTFVEDYVRVVHSVGRFSRMRFGEVPVTITSREFRPAAGVGGFVPAGAAWNRTVKYKAKWLVDPDGLLRPCTEAQVYRRWRRGVER</sequence>
<organism evidence="2 3">
    <name type="scientific">Corynebacterium appendicis CIP 107643</name>
    <dbReference type="NCBI Taxonomy" id="1161099"/>
    <lineage>
        <taxon>Bacteria</taxon>
        <taxon>Bacillati</taxon>
        <taxon>Actinomycetota</taxon>
        <taxon>Actinomycetes</taxon>
        <taxon>Mycobacteriales</taxon>
        <taxon>Corynebacteriaceae</taxon>
        <taxon>Corynebacterium</taxon>
    </lineage>
</organism>
<evidence type="ECO:0000313" key="2">
    <source>
        <dbReference type="EMBL" id="SIS47701.1"/>
    </source>
</evidence>
<keyword evidence="1" id="KW-0472">Membrane</keyword>
<keyword evidence="3" id="KW-1185">Reference proteome</keyword>
<proteinExistence type="predicted"/>
<accession>A0A1N7JEK9</accession>
<keyword evidence="1" id="KW-1133">Transmembrane helix</keyword>
<dbReference type="EMBL" id="FTOF01000006">
    <property type="protein sequence ID" value="SIS47701.1"/>
    <property type="molecule type" value="Genomic_DNA"/>
</dbReference>